<dbReference type="GeneTree" id="ENSGT00390000017869"/>
<dbReference type="InterPro" id="IPR000086">
    <property type="entry name" value="NUDIX_hydrolase_dom"/>
</dbReference>
<dbReference type="PROSITE" id="PS51462">
    <property type="entry name" value="NUDIX"/>
    <property type="match status" value="1"/>
</dbReference>
<dbReference type="GO" id="GO:0052751">
    <property type="term" value="F:GDP-mannose hydrolase activity"/>
    <property type="evidence" value="ECO:0007669"/>
    <property type="project" value="TreeGrafter"/>
</dbReference>
<evidence type="ECO:0000313" key="6">
    <source>
        <dbReference type="Ensembl" id="ENSSPUP00000007526.1"/>
    </source>
</evidence>
<evidence type="ECO:0000256" key="1">
    <source>
        <dbReference type="ARBA" id="ARBA00001946"/>
    </source>
</evidence>
<dbReference type="AlphaFoldDB" id="A0A8D0L482"/>
<gene>
    <name evidence="6" type="primary">NUDT22</name>
</gene>
<keyword evidence="2" id="KW-0479">Metal-binding</keyword>
<dbReference type="PANTHER" id="PTHR31835">
    <property type="entry name" value="URIDINE DIPHOSPHATE GLUCOSE PYROPHOSPHATASE"/>
    <property type="match status" value="1"/>
</dbReference>
<evidence type="ECO:0000256" key="4">
    <source>
        <dbReference type="ARBA" id="ARBA00022842"/>
    </source>
</evidence>
<dbReference type="InterPro" id="IPR002745">
    <property type="entry name" value="Ptrans_KptA/Tpt1"/>
</dbReference>
<evidence type="ECO:0000256" key="3">
    <source>
        <dbReference type="ARBA" id="ARBA00022801"/>
    </source>
</evidence>
<protein>
    <submittedName>
        <fullName evidence="6">Nudix hydrolase 22</fullName>
    </submittedName>
</protein>
<evidence type="ECO:0000259" key="5">
    <source>
        <dbReference type="PROSITE" id="PS51462"/>
    </source>
</evidence>
<dbReference type="SUPFAM" id="SSF55811">
    <property type="entry name" value="Nudix"/>
    <property type="match status" value="1"/>
</dbReference>
<comment type="cofactor">
    <cofactor evidence="1">
        <name>Mg(2+)</name>
        <dbReference type="ChEBI" id="CHEBI:18420"/>
    </cofactor>
</comment>
<dbReference type="Ensembl" id="ENSSPUT00000008019.1">
    <property type="protein sequence ID" value="ENSSPUP00000007526.1"/>
    <property type="gene ID" value="ENSSPUG00000005809.1"/>
</dbReference>
<dbReference type="PANTHER" id="PTHR31835:SF1">
    <property type="entry name" value="URIDINE DIPHOSPHATE GLUCOSE PYROPHOSPHATASE NUDT22"/>
    <property type="match status" value="1"/>
</dbReference>
<dbReference type="InterPro" id="IPR015797">
    <property type="entry name" value="NUDIX_hydrolase-like_dom_sf"/>
</dbReference>
<keyword evidence="3" id="KW-0378">Hydrolase</keyword>
<feature type="domain" description="Nudix hydrolase" evidence="5">
    <location>
        <begin position="115"/>
        <end position="287"/>
    </location>
</feature>
<name>A0A8D0L482_SPHPU</name>
<dbReference type="GO" id="GO:0046872">
    <property type="term" value="F:metal ion binding"/>
    <property type="evidence" value="ECO:0007669"/>
    <property type="project" value="UniProtKB-KW"/>
</dbReference>
<dbReference type="InterPro" id="IPR042081">
    <property type="entry name" value="RNA_2'-PTrans_C"/>
</dbReference>
<sequence length="490" mass="53266">MMDSEISIMVQCPSPEGIAEGQVQAELSPWYDRLKVPGDRVQIEASWTARRQACPWLFDGAKFRLHSAQLDGGGLALRLGLTCYKDFMGTNCAAAAGQLQQRGREDAGDSQAYLAEPLGVGAMLHTADNMFVFLRRSLRVGEAPGKVDIPGGHPEPQVVAGGSASGGPVRHEDLPAEWVVKEIFSSVLREIQDEVNLPLATLSSPVLLGIARNKTSAGRASAEFYVSCSLTSEQVEQSYAVGGLEAHESTGIIFVSREDVLTLEQSGGLWRELCPSAKGAVKLYALGLHPPWDPCPKPYRFSRISLEQAEPWDLPGWQGPRMEAAAQTVHSACPALQRLQERIQMSVCPKHCPTPYVMALTNWVCTWGMVSELELTPLLEPSNLPEIAAHGTYLRHWPAIRRAGLSRMGRQHIHLAPGLPGDGAVLSGMRRDCEVAVVIDVRKALADGIPFYCSANGVILTPGDAQGLLPPCYFQRALQLRPTRCLLPLD</sequence>
<evidence type="ECO:0000313" key="7">
    <source>
        <dbReference type="Proteomes" id="UP000694392"/>
    </source>
</evidence>
<dbReference type="Ensembl" id="ENSSPUT00000007999.1">
    <property type="protein sequence ID" value="ENSSPUP00000007507.1"/>
    <property type="gene ID" value="ENSSPUG00000005809.1"/>
</dbReference>
<dbReference type="GO" id="GO:0016740">
    <property type="term" value="F:transferase activity"/>
    <property type="evidence" value="ECO:0007669"/>
    <property type="project" value="InterPro"/>
</dbReference>
<dbReference type="Proteomes" id="UP000694392">
    <property type="component" value="Unplaced"/>
</dbReference>
<evidence type="ECO:0000256" key="2">
    <source>
        <dbReference type="ARBA" id="ARBA00022723"/>
    </source>
</evidence>
<dbReference type="Pfam" id="PF01885">
    <property type="entry name" value="PTS_2-RNA"/>
    <property type="match status" value="1"/>
</dbReference>
<proteinExistence type="predicted"/>
<dbReference type="InterPro" id="IPR055295">
    <property type="entry name" value="NUDT22/NUDT9-like"/>
</dbReference>
<reference evidence="6" key="1">
    <citation type="submission" date="2025-05" db="UniProtKB">
        <authorList>
            <consortium name="Ensembl"/>
        </authorList>
    </citation>
    <scope>IDENTIFICATION</scope>
</reference>
<dbReference type="SUPFAM" id="SSF56399">
    <property type="entry name" value="ADP-ribosylation"/>
    <property type="match status" value="1"/>
</dbReference>
<keyword evidence="4" id="KW-0460">Magnesium</keyword>
<organism evidence="6 7">
    <name type="scientific">Sphenodon punctatus</name>
    <name type="common">Tuatara</name>
    <name type="synonym">Hatteria punctata</name>
    <dbReference type="NCBI Taxonomy" id="8508"/>
    <lineage>
        <taxon>Eukaryota</taxon>
        <taxon>Metazoa</taxon>
        <taxon>Chordata</taxon>
        <taxon>Craniata</taxon>
        <taxon>Vertebrata</taxon>
        <taxon>Euteleostomi</taxon>
        <taxon>Lepidosauria</taxon>
        <taxon>Sphenodontia</taxon>
        <taxon>Sphenodontidae</taxon>
        <taxon>Sphenodon</taxon>
    </lineage>
</organism>
<accession>A0A8D0L482</accession>
<dbReference type="Gene3D" id="3.90.79.10">
    <property type="entry name" value="Nucleoside Triphosphate Pyrophosphohydrolase"/>
    <property type="match status" value="1"/>
</dbReference>
<keyword evidence="7" id="KW-1185">Reference proteome</keyword>
<dbReference type="Gene3D" id="3.20.170.30">
    <property type="match status" value="1"/>
</dbReference>